<dbReference type="InterPro" id="IPR016181">
    <property type="entry name" value="Acyl_CoA_acyltransferase"/>
</dbReference>
<dbReference type="SMR" id="A0A0P9C708"/>
<protein>
    <submittedName>
        <fullName evidence="1">Uncharacterized protein, isoform C</fullName>
    </submittedName>
</protein>
<sequence length="239" mass="27415">MKDCTAILDGEFEILRVTPDLYDDTEEILARISLDQEFGCLATRLKESPLAVSEFRILIRHILTLGISFAIRHVESGRIVAAIACLNPSRESSYDNLEKKFRSPSMLNYIRLFDAIDESFDLYMDINSWMEVEYLVTLPEFRCRGLAYYLCRHTMDFGKLMAHGKLPPEVFHQLPVEMQIERPEAVSTFATSFYSQKCGIKVGMQVAQRWHISDLQSLGVNIIDTIEGLEYAELQIMSL</sequence>
<evidence type="ECO:0000313" key="1">
    <source>
        <dbReference type="EMBL" id="KPU79358.1"/>
    </source>
</evidence>
<dbReference type="SUPFAM" id="SSF55729">
    <property type="entry name" value="Acyl-CoA N-acyltransferases (Nat)"/>
    <property type="match status" value="1"/>
</dbReference>
<dbReference type="GeneID" id="6500437"/>
<dbReference type="Gene3D" id="3.40.630.30">
    <property type="match status" value="1"/>
</dbReference>
<gene>
    <name evidence="1" type="primary">Dana\GF17654</name>
    <name evidence="1" type="synonym">dana_GLEANR_18917</name>
    <name evidence="1" type="ORF">GF17654</name>
</gene>
<keyword evidence="2" id="KW-1185">Reference proteome</keyword>
<dbReference type="Proteomes" id="UP000007801">
    <property type="component" value="Unassembled WGS sequence"/>
</dbReference>
<dbReference type="EMBL" id="CH902617">
    <property type="protein sequence ID" value="KPU79358.1"/>
    <property type="molecule type" value="Genomic_DNA"/>
</dbReference>
<organism evidence="1 2">
    <name type="scientific">Drosophila ananassae</name>
    <name type="common">Fruit fly</name>
    <dbReference type="NCBI Taxonomy" id="7217"/>
    <lineage>
        <taxon>Eukaryota</taxon>
        <taxon>Metazoa</taxon>
        <taxon>Ecdysozoa</taxon>
        <taxon>Arthropoda</taxon>
        <taxon>Hexapoda</taxon>
        <taxon>Insecta</taxon>
        <taxon>Pterygota</taxon>
        <taxon>Neoptera</taxon>
        <taxon>Endopterygota</taxon>
        <taxon>Diptera</taxon>
        <taxon>Brachycera</taxon>
        <taxon>Muscomorpha</taxon>
        <taxon>Ephydroidea</taxon>
        <taxon>Drosophilidae</taxon>
        <taxon>Drosophila</taxon>
        <taxon>Sophophora</taxon>
    </lineage>
</organism>
<evidence type="ECO:0000313" key="2">
    <source>
        <dbReference type="Proteomes" id="UP000007801"/>
    </source>
</evidence>
<dbReference type="OrthoDB" id="8191594at2759"/>
<name>A0A0P9C708_DROAN</name>
<proteinExistence type="predicted"/>
<dbReference type="AlphaFoldDB" id="A0A0P9C708"/>
<accession>A0A0P9C708</accession>
<reference evidence="1 2" key="1">
    <citation type="journal article" date="2007" name="Nature">
        <title>Evolution of genes and genomes on the Drosophila phylogeny.</title>
        <authorList>
            <consortium name="Drosophila 12 Genomes Consortium"/>
            <person name="Clark A.G."/>
            <person name="Eisen M.B."/>
            <person name="Smith D.R."/>
            <person name="Bergman C.M."/>
            <person name="Oliver B."/>
            <person name="Markow T.A."/>
            <person name="Kaufman T.C."/>
            <person name="Kellis M."/>
            <person name="Gelbart W."/>
            <person name="Iyer V.N."/>
            <person name="Pollard D.A."/>
            <person name="Sackton T.B."/>
            <person name="Larracuente A.M."/>
            <person name="Singh N.D."/>
            <person name="Abad J.P."/>
            <person name="Abt D.N."/>
            <person name="Adryan B."/>
            <person name="Aguade M."/>
            <person name="Akashi H."/>
            <person name="Anderson W.W."/>
            <person name="Aquadro C.F."/>
            <person name="Ardell D.H."/>
            <person name="Arguello R."/>
            <person name="Artieri C.G."/>
            <person name="Barbash D.A."/>
            <person name="Barker D."/>
            <person name="Barsanti P."/>
            <person name="Batterham P."/>
            <person name="Batzoglou S."/>
            <person name="Begun D."/>
            <person name="Bhutkar A."/>
            <person name="Blanco E."/>
            <person name="Bosak S.A."/>
            <person name="Bradley R.K."/>
            <person name="Brand A.D."/>
            <person name="Brent M.R."/>
            <person name="Brooks A.N."/>
            <person name="Brown R.H."/>
            <person name="Butlin R.K."/>
            <person name="Caggese C."/>
            <person name="Calvi B.R."/>
            <person name="Bernardo de Carvalho A."/>
            <person name="Caspi A."/>
            <person name="Castrezana S."/>
            <person name="Celniker S.E."/>
            <person name="Chang J.L."/>
            <person name="Chapple C."/>
            <person name="Chatterji S."/>
            <person name="Chinwalla A."/>
            <person name="Civetta A."/>
            <person name="Clifton S.W."/>
            <person name="Comeron J.M."/>
            <person name="Costello J.C."/>
            <person name="Coyne J.A."/>
            <person name="Daub J."/>
            <person name="David R.G."/>
            <person name="Delcher A.L."/>
            <person name="Delehaunty K."/>
            <person name="Do C.B."/>
            <person name="Ebling H."/>
            <person name="Edwards K."/>
            <person name="Eickbush T."/>
            <person name="Evans J.D."/>
            <person name="Filipski A."/>
            <person name="Findeiss S."/>
            <person name="Freyhult E."/>
            <person name="Fulton L."/>
            <person name="Fulton R."/>
            <person name="Garcia A.C."/>
            <person name="Gardiner A."/>
            <person name="Garfield D.A."/>
            <person name="Garvin B.E."/>
            <person name="Gibson G."/>
            <person name="Gilbert D."/>
            <person name="Gnerre S."/>
            <person name="Godfrey J."/>
            <person name="Good R."/>
            <person name="Gotea V."/>
            <person name="Gravely B."/>
            <person name="Greenberg A.J."/>
            <person name="Griffiths-Jones S."/>
            <person name="Gross S."/>
            <person name="Guigo R."/>
            <person name="Gustafson E.A."/>
            <person name="Haerty W."/>
            <person name="Hahn M.W."/>
            <person name="Halligan D.L."/>
            <person name="Halpern A.L."/>
            <person name="Halter G.M."/>
            <person name="Han M.V."/>
            <person name="Heger A."/>
            <person name="Hillier L."/>
            <person name="Hinrichs A.S."/>
            <person name="Holmes I."/>
            <person name="Hoskins R.A."/>
            <person name="Hubisz M.J."/>
            <person name="Hultmark D."/>
            <person name="Huntley M.A."/>
            <person name="Jaffe D.B."/>
            <person name="Jagadeeshan S."/>
            <person name="Jeck W.R."/>
            <person name="Johnson J."/>
            <person name="Jones C.D."/>
            <person name="Jordan W.C."/>
            <person name="Karpen G.H."/>
            <person name="Kataoka E."/>
            <person name="Keightley P.D."/>
            <person name="Kheradpour P."/>
            <person name="Kirkness E.F."/>
            <person name="Koerich L.B."/>
            <person name="Kristiansen K."/>
            <person name="Kudrna D."/>
            <person name="Kulathinal R.J."/>
            <person name="Kumar S."/>
            <person name="Kwok R."/>
            <person name="Lander E."/>
            <person name="Langley C.H."/>
            <person name="Lapoint R."/>
            <person name="Lazzaro B.P."/>
            <person name="Lee S.J."/>
            <person name="Levesque L."/>
            <person name="Li R."/>
            <person name="Lin C.F."/>
            <person name="Lin M.F."/>
            <person name="Lindblad-Toh K."/>
            <person name="Llopart A."/>
            <person name="Long M."/>
            <person name="Low L."/>
            <person name="Lozovsky E."/>
            <person name="Lu J."/>
            <person name="Luo M."/>
            <person name="Machado C.A."/>
            <person name="Makalowski W."/>
            <person name="Marzo M."/>
            <person name="Matsuda M."/>
            <person name="Matzkin L."/>
            <person name="McAllister B."/>
            <person name="McBride C.S."/>
            <person name="McKernan B."/>
            <person name="McKernan K."/>
            <person name="Mendez-Lago M."/>
            <person name="Minx P."/>
            <person name="Mollenhauer M.U."/>
            <person name="Montooth K."/>
            <person name="Mount S.M."/>
            <person name="Mu X."/>
            <person name="Myers E."/>
            <person name="Negre B."/>
            <person name="Newfeld S."/>
            <person name="Nielsen R."/>
            <person name="Noor M.A."/>
            <person name="O'Grady P."/>
            <person name="Pachter L."/>
            <person name="Papaceit M."/>
            <person name="Parisi M.J."/>
            <person name="Parisi M."/>
            <person name="Parts L."/>
            <person name="Pedersen J.S."/>
            <person name="Pesole G."/>
            <person name="Phillippy A.M."/>
            <person name="Ponting C.P."/>
            <person name="Pop M."/>
            <person name="Porcelli D."/>
            <person name="Powell J.R."/>
            <person name="Prohaska S."/>
            <person name="Pruitt K."/>
            <person name="Puig M."/>
            <person name="Quesneville H."/>
            <person name="Ram K.R."/>
            <person name="Rand D."/>
            <person name="Rasmussen M.D."/>
            <person name="Reed L.K."/>
            <person name="Reenan R."/>
            <person name="Reily A."/>
            <person name="Remington K.A."/>
            <person name="Rieger T.T."/>
            <person name="Ritchie M.G."/>
            <person name="Robin C."/>
            <person name="Rogers Y.H."/>
            <person name="Rohde C."/>
            <person name="Rozas J."/>
            <person name="Rubenfield M.J."/>
            <person name="Ruiz A."/>
            <person name="Russo S."/>
            <person name="Salzberg S.L."/>
            <person name="Sanchez-Gracia A."/>
            <person name="Saranga D.J."/>
            <person name="Sato H."/>
            <person name="Schaeffer S.W."/>
            <person name="Schatz M.C."/>
            <person name="Schlenke T."/>
            <person name="Schwartz R."/>
            <person name="Segarra C."/>
            <person name="Singh R.S."/>
            <person name="Sirot L."/>
            <person name="Sirota M."/>
            <person name="Sisneros N.B."/>
            <person name="Smith C.D."/>
            <person name="Smith T.F."/>
            <person name="Spieth J."/>
            <person name="Stage D.E."/>
            <person name="Stark A."/>
            <person name="Stephan W."/>
            <person name="Strausberg R.L."/>
            <person name="Strempel S."/>
            <person name="Sturgill D."/>
            <person name="Sutton G."/>
            <person name="Sutton G.G."/>
            <person name="Tao W."/>
            <person name="Teichmann S."/>
            <person name="Tobari Y.N."/>
            <person name="Tomimura Y."/>
            <person name="Tsolas J.M."/>
            <person name="Valente V.L."/>
            <person name="Venter E."/>
            <person name="Venter J.C."/>
            <person name="Vicario S."/>
            <person name="Vieira F.G."/>
            <person name="Vilella A.J."/>
            <person name="Villasante A."/>
            <person name="Walenz B."/>
            <person name="Wang J."/>
            <person name="Wasserman M."/>
            <person name="Watts T."/>
            <person name="Wilson D."/>
            <person name="Wilson R.K."/>
            <person name="Wing R.A."/>
            <person name="Wolfner M.F."/>
            <person name="Wong A."/>
            <person name="Wong G.K."/>
            <person name="Wu C.I."/>
            <person name="Wu G."/>
            <person name="Yamamoto D."/>
            <person name="Yang H.P."/>
            <person name="Yang S.P."/>
            <person name="Yorke J.A."/>
            <person name="Yoshida K."/>
            <person name="Zdobnov E."/>
            <person name="Zhang P."/>
            <person name="Zhang Y."/>
            <person name="Zimin A.V."/>
            <person name="Baldwin J."/>
            <person name="Abdouelleil A."/>
            <person name="Abdulkadir J."/>
            <person name="Abebe A."/>
            <person name="Abera B."/>
            <person name="Abreu J."/>
            <person name="Acer S.C."/>
            <person name="Aftuck L."/>
            <person name="Alexander A."/>
            <person name="An P."/>
            <person name="Anderson E."/>
            <person name="Anderson S."/>
            <person name="Arachi H."/>
            <person name="Azer M."/>
            <person name="Bachantsang P."/>
            <person name="Barry A."/>
            <person name="Bayul T."/>
            <person name="Berlin A."/>
            <person name="Bessette D."/>
            <person name="Bloom T."/>
            <person name="Blye J."/>
            <person name="Boguslavskiy L."/>
            <person name="Bonnet C."/>
            <person name="Boukhgalter B."/>
            <person name="Bourzgui I."/>
            <person name="Brown A."/>
            <person name="Cahill P."/>
            <person name="Channer S."/>
            <person name="Cheshatsang Y."/>
            <person name="Chuda L."/>
            <person name="Citroen M."/>
            <person name="Collymore A."/>
            <person name="Cooke P."/>
            <person name="Costello M."/>
            <person name="D'Aco K."/>
            <person name="Daza R."/>
            <person name="De Haan G."/>
            <person name="DeGray S."/>
            <person name="DeMaso C."/>
            <person name="Dhargay N."/>
            <person name="Dooley K."/>
            <person name="Dooley E."/>
            <person name="Doricent M."/>
            <person name="Dorje P."/>
            <person name="Dorjee K."/>
            <person name="Dupes A."/>
            <person name="Elong R."/>
            <person name="Falk J."/>
            <person name="Farina A."/>
            <person name="Faro S."/>
            <person name="Ferguson D."/>
            <person name="Fisher S."/>
            <person name="Foley C.D."/>
            <person name="Franke A."/>
            <person name="Friedrich D."/>
            <person name="Gadbois L."/>
            <person name="Gearin G."/>
            <person name="Gearin C.R."/>
            <person name="Giannoukos G."/>
            <person name="Goode T."/>
            <person name="Graham J."/>
            <person name="Grandbois E."/>
            <person name="Grewal S."/>
            <person name="Gyaltsen K."/>
            <person name="Hafez N."/>
            <person name="Hagos B."/>
            <person name="Hall J."/>
            <person name="Henson C."/>
            <person name="Hollinger A."/>
            <person name="Honan T."/>
            <person name="Huard M.D."/>
            <person name="Hughes L."/>
            <person name="Hurhula B."/>
            <person name="Husby M.E."/>
            <person name="Kamat A."/>
            <person name="Kanga B."/>
            <person name="Kashin S."/>
            <person name="Khazanovich D."/>
            <person name="Kisner P."/>
            <person name="Lance K."/>
            <person name="Lara M."/>
            <person name="Lee W."/>
            <person name="Lennon N."/>
            <person name="Letendre F."/>
            <person name="LeVine R."/>
            <person name="Lipovsky A."/>
            <person name="Liu X."/>
            <person name="Liu J."/>
            <person name="Liu S."/>
            <person name="Lokyitsang T."/>
            <person name="Lokyitsang Y."/>
            <person name="Lubonja R."/>
            <person name="Lui A."/>
            <person name="MacDonald P."/>
            <person name="Magnisalis V."/>
            <person name="Maru K."/>
            <person name="Matthews C."/>
            <person name="McCusker W."/>
            <person name="McDonough S."/>
            <person name="Mehta T."/>
            <person name="Meldrim J."/>
            <person name="Meneus L."/>
            <person name="Mihai O."/>
            <person name="Mihalev A."/>
            <person name="Mihova T."/>
            <person name="Mittelman R."/>
            <person name="Mlenga V."/>
            <person name="Montmayeur A."/>
            <person name="Mulrain L."/>
            <person name="Navidi A."/>
            <person name="Naylor J."/>
            <person name="Negash T."/>
            <person name="Nguyen T."/>
            <person name="Nguyen N."/>
            <person name="Nicol R."/>
            <person name="Norbu C."/>
            <person name="Norbu N."/>
            <person name="Novod N."/>
            <person name="O'Neill B."/>
            <person name="Osman S."/>
            <person name="Markiewicz E."/>
            <person name="Oyono O.L."/>
            <person name="Patti C."/>
            <person name="Phunkhang P."/>
            <person name="Pierre F."/>
            <person name="Priest M."/>
            <person name="Raghuraman S."/>
            <person name="Rege F."/>
            <person name="Reyes R."/>
            <person name="Rise C."/>
            <person name="Rogov P."/>
            <person name="Ross K."/>
            <person name="Ryan E."/>
            <person name="Settipalli S."/>
            <person name="Shea T."/>
            <person name="Sherpa N."/>
            <person name="Shi L."/>
            <person name="Shih D."/>
            <person name="Sparrow T."/>
            <person name="Spaulding J."/>
            <person name="Stalker J."/>
            <person name="Stange-Thomann N."/>
            <person name="Stavropoulos S."/>
            <person name="Stone C."/>
            <person name="Strader C."/>
            <person name="Tesfaye S."/>
            <person name="Thomson T."/>
            <person name="Thoulutsang Y."/>
            <person name="Thoulutsang D."/>
            <person name="Topham K."/>
            <person name="Topping I."/>
            <person name="Tsamla T."/>
            <person name="Vassiliev H."/>
            <person name="Vo A."/>
            <person name="Wangchuk T."/>
            <person name="Wangdi T."/>
            <person name="Weiand M."/>
            <person name="Wilkinson J."/>
            <person name="Wilson A."/>
            <person name="Yadav S."/>
            <person name="Young G."/>
            <person name="Yu Q."/>
            <person name="Zembek L."/>
            <person name="Zhong D."/>
            <person name="Zimmer A."/>
            <person name="Zwirko Z."/>
            <person name="Jaffe D.B."/>
            <person name="Alvarez P."/>
            <person name="Brockman W."/>
            <person name="Butler J."/>
            <person name="Chin C."/>
            <person name="Gnerre S."/>
            <person name="Grabherr M."/>
            <person name="Kleber M."/>
            <person name="Mauceli E."/>
            <person name="MacCallum I."/>
        </authorList>
    </citation>
    <scope>NUCLEOTIDE SEQUENCE [LARGE SCALE GENOMIC DNA]</scope>
    <source>
        <strain evidence="2">Tucson 14024-0371.13</strain>
    </source>
</reference>